<dbReference type="EMBL" id="PENG01000001">
    <property type="protein sequence ID" value="PJI27436.1"/>
    <property type="molecule type" value="Genomic_DNA"/>
</dbReference>
<dbReference type="Proteomes" id="UP000229884">
    <property type="component" value="Unassembled WGS sequence"/>
</dbReference>
<dbReference type="RefSeq" id="WP_045167008.1">
    <property type="nucleotide sequence ID" value="NZ_CP024697.1"/>
</dbReference>
<evidence type="ECO:0000313" key="2">
    <source>
        <dbReference type="EMBL" id="PJI20768.1"/>
    </source>
</evidence>
<evidence type="ECO:0000313" key="1">
    <source>
        <dbReference type="EMBL" id="ATV25764.1"/>
    </source>
</evidence>
<protein>
    <submittedName>
        <fullName evidence="3">Uncharacterized protein</fullName>
    </submittedName>
</protein>
<reference evidence="3 6" key="2">
    <citation type="submission" date="2017-11" db="EMBL/GenBank/DDBJ databases">
        <title>Genome sequencing of Prevotella intermedia KCOM 2832.</title>
        <authorList>
            <person name="Kook J.-K."/>
            <person name="Park S.-N."/>
            <person name="Lim Y.K."/>
        </authorList>
    </citation>
    <scope>NUCLEOTIDE SEQUENCE [LARGE SCALE GENOMIC DNA]</scope>
    <source>
        <strain evidence="3 6">KCOM 2832</strain>
    </source>
</reference>
<dbReference type="EMBL" id="PENF01000001">
    <property type="protein sequence ID" value="PJI20768.1"/>
    <property type="molecule type" value="Genomic_DNA"/>
</dbReference>
<accession>A0A246ET36</accession>
<reference evidence="1 5" key="3">
    <citation type="submission" date="2017-11" db="EMBL/GenBank/DDBJ databases">
        <title>Genome sequencing of Prevotella intermedia KCOM 2837.</title>
        <authorList>
            <person name="Kook J.-K."/>
            <person name="Park S.-N."/>
            <person name="Lim Y.K."/>
        </authorList>
    </citation>
    <scope>NUCLEOTIDE SEQUENCE [LARGE SCALE GENOMIC DNA]</scope>
    <source>
        <strain evidence="1 5">KCOM 2837</strain>
    </source>
</reference>
<evidence type="ECO:0000313" key="3">
    <source>
        <dbReference type="EMBL" id="PJI27436.1"/>
    </source>
</evidence>
<proteinExistence type="predicted"/>
<organism evidence="3 6">
    <name type="scientific">Prevotella intermedia</name>
    <dbReference type="NCBI Taxonomy" id="28131"/>
    <lineage>
        <taxon>Bacteria</taxon>
        <taxon>Pseudomonadati</taxon>
        <taxon>Bacteroidota</taxon>
        <taxon>Bacteroidia</taxon>
        <taxon>Bacteroidales</taxon>
        <taxon>Prevotellaceae</taxon>
        <taxon>Prevotella</taxon>
    </lineage>
</organism>
<evidence type="ECO:0000313" key="4">
    <source>
        <dbReference type="Proteomes" id="UP000229102"/>
    </source>
</evidence>
<evidence type="ECO:0000313" key="5">
    <source>
        <dbReference type="Proteomes" id="UP000229630"/>
    </source>
</evidence>
<reference evidence="2 4" key="1">
    <citation type="submission" date="2017-11" db="EMBL/GenBank/DDBJ databases">
        <title>Genome sequencing of Prevotella intermedia KCOM 2698.</title>
        <authorList>
            <person name="Kook J.-K."/>
            <person name="Park S.-N."/>
            <person name="Lim Y.K."/>
        </authorList>
    </citation>
    <scope>NUCLEOTIDE SEQUENCE [LARGE SCALE GENOMIC DNA]</scope>
    <source>
        <strain evidence="2 4">KCOM 2698</strain>
    </source>
</reference>
<evidence type="ECO:0000313" key="6">
    <source>
        <dbReference type="Proteomes" id="UP000229884"/>
    </source>
</evidence>
<sequence>MKLQKEKKKYVRLESYIIPVYGECAAPPPITMSGDHISADDDGELNAKQFEFDDEKWTSLPTTP</sequence>
<dbReference type="Proteomes" id="UP000229630">
    <property type="component" value="Chromosome 1"/>
</dbReference>
<gene>
    <name evidence="2" type="ORF">CTM53_08060</name>
    <name evidence="3" type="ORF">CTM58_04605</name>
    <name evidence="1" type="ORF">CTM62_02865</name>
</gene>
<dbReference type="AlphaFoldDB" id="A0A246ET36"/>
<dbReference type="Proteomes" id="UP000229102">
    <property type="component" value="Unassembled WGS sequence"/>
</dbReference>
<name>A0A246ET36_PREIN</name>
<dbReference type="EMBL" id="CP024723">
    <property type="protein sequence ID" value="ATV25764.1"/>
    <property type="molecule type" value="Genomic_DNA"/>
</dbReference>